<proteinExistence type="predicted"/>
<organism evidence="1 2">
    <name type="scientific">Actinoalloteichus caeruleus DSM 43889</name>
    <dbReference type="NCBI Taxonomy" id="1120930"/>
    <lineage>
        <taxon>Bacteria</taxon>
        <taxon>Bacillati</taxon>
        <taxon>Actinomycetota</taxon>
        <taxon>Actinomycetes</taxon>
        <taxon>Pseudonocardiales</taxon>
        <taxon>Pseudonocardiaceae</taxon>
        <taxon>Actinoalloteichus</taxon>
        <taxon>Actinoalloteichus cyanogriseus</taxon>
    </lineage>
</organism>
<reference evidence="1 2" key="2">
    <citation type="submission" date="2022-06" db="EMBL/GenBank/DDBJ databases">
        <title>Genomic Encyclopedia of Type Strains, Phase I: the one thousand microbial genomes (KMG-I) project.</title>
        <authorList>
            <person name="Kyrpides N."/>
        </authorList>
    </citation>
    <scope>NUCLEOTIDE SEQUENCE [LARGE SCALE GENOMIC DNA]</scope>
    <source>
        <strain evidence="1 2">DSM 43889</strain>
    </source>
</reference>
<name>A0ABT1JEG3_ACTCY</name>
<evidence type="ECO:0008006" key="3">
    <source>
        <dbReference type="Google" id="ProtNLM"/>
    </source>
</evidence>
<accession>A0ABT1JEG3</accession>
<dbReference type="Proteomes" id="UP000791080">
    <property type="component" value="Unassembled WGS sequence"/>
</dbReference>
<dbReference type="EMBL" id="AUBJ02000001">
    <property type="protein sequence ID" value="MCP2330885.1"/>
    <property type="molecule type" value="Genomic_DNA"/>
</dbReference>
<dbReference type="RefSeq" id="WP_026420169.1">
    <property type="nucleotide sequence ID" value="NZ_AUBJ02000001.1"/>
</dbReference>
<protein>
    <recommendedName>
        <fullName evidence="3">GIY-YIG nuclease family protein</fullName>
    </recommendedName>
</protein>
<keyword evidence="2" id="KW-1185">Reference proteome</keyword>
<evidence type="ECO:0000313" key="2">
    <source>
        <dbReference type="Proteomes" id="UP000791080"/>
    </source>
</evidence>
<evidence type="ECO:0000313" key="1">
    <source>
        <dbReference type="EMBL" id="MCP2330885.1"/>
    </source>
</evidence>
<gene>
    <name evidence="1" type="ORF">G443_001155</name>
</gene>
<sequence length="95" mass="10898">MRTQVVYKITYPNGKIYVGSDVTGTVTFFGTGNDKLVAAEHTPEQLRDFTVRKQVLWESQTAEPTEVLAWKRQYIETLQSNNPDIGYNRTPKFRG</sequence>
<reference evidence="1 2" key="1">
    <citation type="submission" date="2013-07" db="EMBL/GenBank/DDBJ databases">
        <authorList>
            <consortium name="DOE Joint Genome Institute"/>
            <person name="Reeve W."/>
            <person name="Huntemann M."/>
            <person name="Han J."/>
            <person name="Chen A."/>
            <person name="Kyrpides N."/>
            <person name="Mavromatis K."/>
            <person name="Markowitz V."/>
            <person name="Palaniappan K."/>
            <person name="Ivanova N."/>
            <person name="Schaumberg A."/>
            <person name="Pati A."/>
            <person name="Liolios K."/>
            <person name="Nordberg H.P."/>
            <person name="Cantor M.N."/>
            <person name="Hua S.X."/>
            <person name="Woyke T."/>
        </authorList>
    </citation>
    <scope>NUCLEOTIDE SEQUENCE [LARGE SCALE GENOMIC DNA]</scope>
    <source>
        <strain evidence="1 2">DSM 43889</strain>
    </source>
</reference>
<comment type="caution">
    <text evidence="1">The sequence shown here is derived from an EMBL/GenBank/DDBJ whole genome shotgun (WGS) entry which is preliminary data.</text>
</comment>